<name>A0A9P5SM42_9FUNG</name>
<gene>
    <name evidence="1" type="ORF">BG006_004097</name>
</gene>
<dbReference type="EMBL" id="JAAAUY010000227">
    <property type="protein sequence ID" value="KAF9333002.1"/>
    <property type="molecule type" value="Genomic_DNA"/>
</dbReference>
<dbReference type="Proteomes" id="UP000696485">
    <property type="component" value="Unassembled WGS sequence"/>
</dbReference>
<dbReference type="InterPro" id="IPR022185">
    <property type="entry name" value="DUF3712"/>
</dbReference>
<protein>
    <submittedName>
        <fullName evidence="1">Uncharacterized protein</fullName>
    </submittedName>
</protein>
<sequence>MDFSVTDSWIPRISSNNIVGTTISIPGITLPITNVRSHISVWDNGTEISHFETPFTPATVSGTSVFTTFDTIPLTILPTSHDAFSSLVTTLVTSHSKTVTLEGSVDIQFQLGFFLGSQTLSGIGFKTKHVYVGLNGLPDVHFVSLVDNTKDEANKKQTLTFKINIKSPSNMKLKLGDVVLNAAGPIGIIGATTLKDVILDNGDNIITAITVIDLTLAGATDFVGRLEVADGTLILSGFAGSSHNEAIIPGLQALRITLVVPKMFTAVAA</sequence>
<comment type="caution">
    <text evidence="1">The sequence shown here is derived from an EMBL/GenBank/DDBJ whole genome shotgun (WGS) entry which is preliminary data.</text>
</comment>
<dbReference type="AlphaFoldDB" id="A0A9P5SM42"/>
<evidence type="ECO:0000313" key="2">
    <source>
        <dbReference type="Proteomes" id="UP000696485"/>
    </source>
</evidence>
<accession>A0A9P5SM42</accession>
<proteinExistence type="predicted"/>
<organism evidence="1 2">
    <name type="scientific">Podila minutissima</name>
    <dbReference type="NCBI Taxonomy" id="64525"/>
    <lineage>
        <taxon>Eukaryota</taxon>
        <taxon>Fungi</taxon>
        <taxon>Fungi incertae sedis</taxon>
        <taxon>Mucoromycota</taxon>
        <taxon>Mortierellomycotina</taxon>
        <taxon>Mortierellomycetes</taxon>
        <taxon>Mortierellales</taxon>
        <taxon>Mortierellaceae</taxon>
        <taxon>Podila</taxon>
    </lineage>
</organism>
<reference evidence="1" key="1">
    <citation type="journal article" date="2020" name="Fungal Divers.">
        <title>Resolving the Mortierellaceae phylogeny through synthesis of multi-gene phylogenetics and phylogenomics.</title>
        <authorList>
            <person name="Vandepol N."/>
            <person name="Liber J."/>
            <person name="Desiro A."/>
            <person name="Na H."/>
            <person name="Kennedy M."/>
            <person name="Barry K."/>
            <person name="Grigoriev I.V."/>
            <person name="Miller A.N."/>
            <person name="O'Donnell K."/>
            <person name="Stajich J.E."/>
            <person name="Bonito G."/>
        </authorList>
    </citation>
    <scope>NUCLEOTIDE SEQUENCE</scope>
    <source>
        <strain evidence="1">NVP1</strain>
    </source>
</reference>
<evidence type="ECO:0000313" key="1">
    <source>
        <dbReference type="EMBL" id="KAF9333002.1"/>
    </source>
</evidence>
<keyword evidence="2" id="KW-1185">Reference proteome</keyword>
<dbReference type="Pfam" id="PF12505">
    <property type="entry name" value="DUF3712"/>
    <property type="match status" value="1"/>
</dbReference>